<dbReference type="Pfam" id="PF03543">
    <property type="entry name" value="Peptidase_C58"/>
    <property type="match status" value="1"/>
</dbReference>
<feature type="domain" description="Peptidase C58 YopT-type" evidence="4">
    <location>
        <begin position="61"/>
        <end position="241"/>
    </location>
</feature>
<dbReference type="Proteomes" id="UP000600307">
    <property type="component" value="Unassembled WGS sequence"/>
</dbReference>
<sequence>MSIENKLALFASQTHGQYSPFDQNAYMRKNRWVSDNPRNLAGAWIGSFRLPGMNKELYGLRGVCLGLSAAYLVKGRNWSTFKQYLDSPECHRLTLGIMNYQEQFGEISLARKIAAEQAKSQAAAQNGAAAVSNIKKITTPKQIEYVTTADAINLLVKIQGKINFISRVELSPIEDIEERIETLMKHIDSNFGYLLNIRGGGSGHAVSLTTGQKRIKFFDPNYGEISYPDTKTGREYFKSALYFLFYEFYREYNNIIISRFTY</sequence>
<dbReference type="RefSeq" id="WP_195817563.1">
    <property type="nucleotide sequence ID" value="NZ_JADOBH010000003.1"/>
</dbReference>
<keyword evidence="3" id="KW-0788">Thiol protease</keyword>
<evidence type="ECO:0000259" key="4">
    <source>
        <dbReference type="Pfam" id="PF03543"/>
    </source>
</evidence>
<dbReference type="InterPro" id="IPR038765">
    <property type="entry name" value="Papain-like_cys_pep_sf"/>
</dbReference>
<keyword evidence="2" id="KW-0378">Hydrolase</keyword>
<evidence type="ECO:0000256" key="2">
    <source>
        <dbReference type="ARBA" id="ARBA00022801"/>
    </source>
</evidence>
<reference evidence="5 6" key="1">
    <citation type="submission" date="2020-11" db="EMBL/GenBank/DDBJ databases">
        <title>Taxonomic investigation of Rahnella spp.</title>
        <authorList>
            <person name="Lee S.D."/>
        </authorList>
    </citation>
    <scope>NUCLEOTIDE SEQUENCE [LARGE SCALE GENOMIC DNA]</scope>
    <source>
        <strain evidence="5 6">SAP-10</strain>
    </source>
</reference>
<dbReference type="Gene3D" id="3.90.70.20">
    <property type="match status" value="1"/>
</dbReference>
<protein>
    <recommendedName>
        <fullName evidence="4">Peptidase C58 YopT-type domain-containing protein</fullName>
    </recommendedName>
</protein>
<evidence type="ECO:0000256" key="3">
    <source>
        <dbReference type="ARBA" id="ARBA00022807"/>
    </source>
</evidence>
<dbReference type="EMBL" id="JADOBH010000003">
    <property type="protein sequence ID" value="MBF7956991.1"/>
    <property type="molecule type" value="Genomic_DNA"/>
</dbReference>
<evidence type="ECO:0000313" key="5">
    <source>
        <dbReference type="EMBL" id="MBF7956991.1"/>
    </source>
</evidence>
<evidence type="ECO:0000256" key="1">
    <source>
        <dbReference type="ARBA" id="ARBA00022670"/>
    </source>
</evidence>
<evidence type="ECO:0000313" key="6">
    <source>
        <dbReference type="Proteomes" id="UP000600307"/>
    </source>
</evidence>
<organism evidence="5 6">
    <name type="scientific">Rahnella victoriana</name>
    <dbReference type="NCBI Taxonomy" id="1510570"/>
    <lineage>
        <taxon>Bacteria</taxon>
        <taxon>Pseudomonadati</taxon>
        <taxon>Pseudomonadota</taxon>
        <taxon>Gammaproteobacteria</taxon>
        <taxon>Enterobacterales</taxon>
        <taxon>Yersiniaceae</taxon>
        <taxon>Rahnella</taxon>
    </lineage>
</organism>
<proteinExistence type="predicted"/>
<comment type="caution">
    <text evidence="5">The sequence shown here is derived from an EMBL/GenBank/DDBJ whole genome shotgun (WGS) entry which is preliminary data.</text>
</comment>
<accession>A0ABS0DSZ5</accession>
<name>A0ABS0DSZ5_9GAMM</name>
<gene>
    <name evidence="5" type="ORF">IV431_15665</name>
</gene>
<dbReference type="InterPro" id="IPR006473">
    <property type="entry name" value="Peptidase_C58_Yopt"/>
</dbReference>
<keyword evidence="6" id="KW-1185">Reference proteome</keyword>
<keyword evidence="1" id="KW-0645">Protease</keyword>
<dbReference type="SUPFAM" id="SSF54001">
    <property type="entry name" value="Cysteine proteinases"/>
    <property type="match status" value="1"/>
</dbReference>